<feature type="modified residue" description="4-aspartylphosphate" evidence="4">
    <location>
        <position position="55"/>
    </location>
</feature>
<dbReference type="Gene3D" id="3.40.50.2300">
    <property type="match status" value="1"/>
</dbReference>
<dbReference type="PANTHER" id="PTHR43280">
    <property type="entry name" value="ARAC-FAMILY TRANSCRIPTIONAL REGULATOR"/>
    <property type="match status" value="1"/>
</dbReference>
<dbReference type="RefSeq" id="WP_183603433.1">
    <property type="nucleotide sequence ID" value="NZ_JACHXK010000018.1"/>
</dbReference>
<evidence type="ECO:0000313" key="7">
    <source>
        <dbReference type="EMBL" id="MBB3113344.1"/>
    </source>
</evidence>
<dbReference type="GO" id="GO:0003700">
    <property type="term" value="F:DNA-binding transcription factor activity"/>
    <property type="evidence" value="ECO:0007669"/>
    <property type="project" value="InterPro"/>
</dbReference>
<keyword evidence="2" id="KW-0238">DNA-binding</keyword>
<evidence type="ECO:0000256" key="1">
    <source>
        <dbReference type="ARBA" id="ARBA00023015"/>
    </source>
</evidence>
<gene>
    <name evidence="7" type="ORF">FHS18_005456</name>
</gene>
<proteinExistence type="predicted"/>
<evidence type="ECO:0000256" key="4">
    <source>
        <dbReference type="PROSITE-ProRule" id="PRU00169"/>
    </source>
</evidence>
<keyword evidence="1" id="KW-0805">Transcription regulation</keyword>
<dbReference type="InterPro" id="IPR020449">
    <property type="entry name" value="Tscrpt_reg_AraC-type_HTH"/>
</dbReference>
<dbReference type="GO" id="GO:0000160">
    <property type="term" value="P:phosphorelay signal transduction system"/>
    <property type="evidence" value="ECO:0007669"/>
    <property type="project" value="InterPro"/>
</dbReference>
<dbReference type="InterPro" id="IPR018060">
    <property type="entry name" value="HTH_AraC"/>
</dbReference>
<feature type="domain" description="Response regulatory" evidence="6">
    <location>
        <begin position="3"/>
        <end position="120"/>
    </location>
</feature>
<dbReference type="PRINTS" id="PR00032">
    <property type="entry name" value="HTHARAC"/>
</dbReference>
<reference evidence="7 8" key="1">
    <citation type="submission" date="2020-08" db="EMBL/GenBank/DDBJ databases">
        <title>Genomic Encyclopedia of Type Strains, Phase III (KMG-III): the genomes of soil and plant-associated and newly described type strains.</title>
        <authorList>
            <person name="Whitman W."/>
        </authorList>
    </citation>
    <scope>NUCLEOTIDE SEQUENCE [LARGE SCALE GENOMIC DNA]</scope>
    <source>
        <strain evidence="7 8">CECT 5862</strain>
    </source>
</reference>
<sequence>MYTIMVVDDEAIVCQSIKELLEQADLPVSQVLTAYNGYEALDYLRMESVDLVLTDIQMDGMSGIELMESILSEQPNIPVVVISAHDEFEYAQKCIRLGARDYLIKPVLLEHLTSVVRRELAKRHEKYHLLLEDSLKLKFSMSGMASLRTYILNEMLAGPLEQTDDYEFIFEQIGVQLHGPEFAVAVIDLLWGDKAFSLRDRNLLKYAAVNIAEETLKDLNAVAYYGQGNRINIILQLKDPERSLTRTERMTKLNVMGKALAENVSDYLHLDAIVGISPFKHGLSSLTGCYSAASDAAKWHGLYGSQRVFYSEDFTLREAQVKVNWQEKTNLLAEWLELGRKGGESEEPIHRFIEDMAPVFETGDSTAGIPLSVAYRVYSSLLDMHTIVGDGYKALDPLTYFRFPMSGPELKKRMTDYLLAAARLIRVAMTNQDQAFVKKATAYIRSHYQDKGLKIQDIAEEVHLSPNYLSCLFKLVTDETVWDFVTRLRMEGAMQLLLHTQKKRYEIADEVGYESPEHFSRVFKRYYGKSPSAVRG</sequence>
<dbReference type="Proteomes" id="UP000570361">
    <property type="component" value="Unassembled WGS sequence"/>
</dbReference>
<evidence type="ECO:0000259" key="6">
    <source>
        <dbReference type="PROSITE" id="PS50110"/>
    </source>
</evidence>
<protein>
    <submittedName>
        <fullName evidence="7">Two-component system response regulator YesN</fullName>
    </submittedName>
</protein>
<dbReference type="Pfam" id="PF00072">
    <property type="entry name" value="Response_reg"/>
    <property type="match status" value="1"/>
</dbReference>
<name>A0A7W5B2P9_9BACL</name>
<evidence type="ECO:0000256" key="3">
    <source>
        <dbReference type="ARBA" id="ARBA00023163"/>
    </source>
</evidence>
<dbReference type="InterPro" id="IPR011006">
    <property type="entry name" value="CheY-like_superfamily"/>
</dbReference>
<dbReference type="Pfam" id="PF12833">
    <property type="entry name" value="HTH_18"/>
    <property type="match status" value="1"/>
</dbReference>
<feature type="domain" description="HTH araC/xylS-type" evidence="5">
    <location>
        <begin position="438"/>
        <end position="536"/>
    </location>
</feature>
<dbReference type="InterPro" id="IPR009057">
    <property type="entry name" value="Homeodomain-like_sf"/>
</dbReference>
<keyword evidence="8" id="KW-1185">Reference proteome</keyword>
<dbReference type="PROSITE" id="PS01124">
    <property type="entry name" value="HTH_ARAC_FAMILY_2"/>
    <property type="match status" value="1"/>
</dbReference>
<comment type="caution">
    <text evidence="7">The sequence shown here is derived from an EMBL/GenBank/DDBJ whole genome shotgun (WGS) entry which is preliminary data.</text>
</comment>
<dbReference type="AlphaFoldDB" id="A0A7W5B2P9"/>
<evidence type="ECO:0000259" key="5">
    <source>
        <dbReference type="PROSITE" id="PS01124"/>
    </source>
</evidence>
<keyword evidence="4" id="KW-0597">Phosphoprotein</keyword>
<dbReference type="PROSITE" id="PS50110">
    <property type="entry name" value="RESPONSE_REGULATORY"/>
    <property type="match status" value="1"/>
</dbReference>
<accession>A0A7W5B2P9</accession>
<dbReference type="Gene3D" id="1.10.10.60">
    <property type="entry name" value="Homeodomain-like"/>
    <property type="match status" value="2"/>
</dbReference>
<dbReference type="SMART" id="SM00448">
    <property type="entry name" value="REC"/>
    <property type="match status" value="1"/>
</dbReference>
<dbReference type="SUPFAM" id="SSF52172">
    <property type="entry name" value="CheY-like"/>
    <property type="match status" value="1"/>
</dbReference>
<dbReference type="SMART" id="SM00342">
    <property type="entry name" value="HTH_ARAC"/>
    <property type="match status" value="1"/>
</dbReference>
<dbReference type="InterPro" id="IPR001789">
    <property type="entry name" value="Sig_transdc_resp-reg_receiver"/>
</dbReference>
<keyword evidence="3" id="KW-0804">Transcription</keyword>
<dbReference type="PANTHER" id="PTHR43280:SF2">
    <property type="entry name" value="HTH-TYPE TRANSCRIPTIONAL REGULATOR EXSA"/>
    <property type="match status" value="1"/>
</dbReference>
<dbReference type="SUPFAM" id="SSF46689">
    <property type="entry name" value="Homeodomain-like"/>
    <property type="match status" value="1"/>
</dbReference>
<dbReference type="CDD" id="cd17536">
    <property type="entry name" value="REC_YesN-like"/>
    <property type="match status" value="1"/>
</dbReference>
<organism evidence="7 8">
    <name type="scientific">Paenibacillus phyllosphaerae</name>
    <dbReference type="NCBI Taxonomy" id="274593"/>
    <lineage>
        <taxon>Bacteria</taxon>
        <taxon>Bacillati</taxon>
        <taxon>Bacillota</taxon>
        <taxon>Bacilli</taxon>
        <taxon>Bacillales</taxon>
        <taxon>Paenibacillaceae</taxon>
        <taxon>Paenibacillus</taxon>
    </lineage>
</organism>
<dbReference type="EMBL" id="JACHXK010000018">
    <property type="protein sequence ID" value="MBB3113344.1"/>
    <property type="molecule type" value="Genomic_DNA"/>
</dbReference>
<evidence type="ECO:0000313" key="8">
    <source>
        <dbReference type="Proteomes" id="UP000570361"/>
    </source>
</evidence>
<evidence type="ECO:0000256" key="2">
    <source>
        <dbReference type="ARBA" id="ARBA00023125"/>
    </source>
</evidence>
<dbReference type="GO" id="GO:0043565">
    <property type="term" value="F:sequence-specific DNA binding"/>
    <property type="evidence" value="ECO:0007669"/>
    <property type="project" value="InterPro"/>
</dbReference>